<dbReference type="AlphaFoldDB" id="A0A0F9RYY1"/>
<protein>
    <submittedName>
        <fullName evidence="1">Uncharacterized protein</fullName>
    </submittedName>
</protein>
<name>A0A0F9RYY1_9ZZZZ</name>
<organism evidence="1">
    <name type="scientific">marine sediment metagenome</name>
    <dbReference type="NCBI Taxonomy" id="412755"/>
    <lineage>
        <taxon>unclassified sequences</taxon>
        <taxon>metagenomes</taxon>
        <taxon>ecological metagenomes</taxon>
    </lineage>
</organism>
<proteinExistence type="predicted"/>
<evidence type="ECO:0000313" key="1">
    <source>
        <dbReference type="EMBL" id="KKN55142.1"/>
    </source>
</evidence>
<sequence length="87" mass="10120">MAFKVLDFPRRREGQRVVVGRNFWRVESTHRTKAAAVQEGRKRDRTGAEFKHFAAVPRLVGFGSLQHRGEWMIVSFVSTENPFKGFR</sequence>
<gene>
    <name evidence="1" type="ORF">LCGC14_0585140</name>
</gene>
<comment type="caution">
    <text evidence="1">The sequence shown here is derived from an EMBL/GenBank/DDBJ whole genome shotgun (WGS) entry which is preliminary data.</text>
</comment>
<accession>A0A0F9RYY1</accession>
<dbReference type="EMBL" id="LAZR01000898">
    <property type="protein sequence ID" value="KKN55142.1"/>
    <property type="molecule type" value="Genomic_DNA"/>
</dbReference>
<reference evidence="1" key="1">
    <citation type="journal article" date="2015" name="Nature">
        <title>Complex archaea that bridge the gap between prokaryotes and eukaryotes.</title>
        <authorList>
            <person name="Spang A."/>
            <person name="Saw J.H."/>
            <person name="Jorgensen S.L."/>
            <person name="Zaremba-Niedzwiedzka K."/>
            <person name="Martijn J."/>
            <person name="Lind A.E."/>
            <person name="van Eijk R."/>
            <person name="Schleper C."/>
            <person name="Guy L."/>
            <person name="Ettema T.J."/>
        </authorList>
    </citation>
    <scope>NUCLEOTIDE SEQUENCE</scope>
</reference>